<dbReference type="EMBL" id="SGIT01000005">
    <property type="protein sequence ID" value="RZF58068.1"/>
    <property type="molecule type" value="Genomic_DNA"/>
</dbReference>
<evidence type="ECO:0000313" key="1">
    <source>
        <dbReference type="EMBL" id="RZF58068.1"/>
    </source>
</evidence>
<keyword evidence="2" id="KW-1185">Reference proteome</keyword>
<name>A0A4V2DBI1_9SPHI</name>
<dbReference type="AlphaFoldDB" id="A0A4V2DBI1"/>
<dbReference type="InterPro" id="IPR007431">
    <property type="entry name" value="ACP_PD"/>
</dbReference>
<proteinExistence type="predicted"/>
<dbReference type="OrthoDB" id="790170at2"/>
<protein>
    <recommendedName>
        <fullName evidence="3">DUF479 domain-containing protein</fullName>
    </recommendedName>
</protein>
<organism evidence="1 2">
    <name type="scientific">Sphingobacterium corticibacterium</name>
    <dbReference type="NCBI Taxonomy" id="2484746"/>
    <lineage>
        <taxon>Bacteria</taxon>
        <taxon>Pseudomonadati</taxon>
        <taxon>Bacteroidota</taxon>
        <taxon>Sphingobacteriia</taxon>
        <taxon>Sphingobacteriales</taxon>
        <taxon>Sphingobacteriaceae</taxon>
        <taxon>Sphingobacterium</taxon>
    </lineage>
</organism>
<dbReference type="GO" id="GO:0006633">
    <property type="term" value="P:fatty acid biosynthetic process"/>
    <property type="evidence" value="ECO:0007669"/>
    <property type="project" value="InterPro"/>
</dbReference>
<dbReference type="GO" id="GO:0008770">
    <property type="term" value="F:[acyl-carrier-protein] phosphodiesterase activity"/>
    <property type="evidence" value="ECO:0007669"/>
    <property type="project" value="InterPro"/>
</dbReference>
<accession>A0A4V2DBI1</accession>
<gene>
    <name evidence="1" type="ORF">EWE74_18580</name>
</gene>
<evidence type="ECO:0008006" key="3">
    <source>
        <dbReference type="Google" id="ProtNLM"/>
    </source>
</evidence>
<sequence>MNFLSHYYFERYSPHSERILGALLPDLLKNVDKGYNFHPQRFEEVLFIHPKTMSVSEGWYRHVEVDRLFHTSNFFLEHTHALRRKLDTVVAHLPIRASFLAHISLELLLDHLLIDHTHVNPNRLYEHLEQVQKATIEKYLQTIGEIDTVRFLEFYDRFVTSRYVLDYADISNLSYALFNICKRVWTFENNAEDYDRLTECLRLYKEQSLLNYMDIFQEIQDKIV</sequence>
<dbReference type="Proteomes" id="UP000292855">
    <property type="component" value="Unassembled WGS sequence"/>
</dbReference>
<reference evidence="1 2" key="1">
    <citation type="submission" date="2019-02" db="EMBL/GenBank/DDBJ databases">
        <authorList>
            <person name="Li Y."/>
        </authorList>
    </citation>
    <scope>NUCLEOTIDE SEQUENCE [LARGE SCALE GENOMIC DNA]</scope>
    <source>
        <strain evidence="1 2">30C10-4-7</strain>
    </source>
</reference>
<dbReference type="RefSeq" id="WP_130143173.1">
    <property type="nucleotide sequence ID" value="NZ_SGIT01000005.1"/>
</dbReference>
<evidence type="ECO:0000313" key="2">
    <source>
        <dbReference type="Proteomes" id="UP000292855"/>
    </source>
</evidence>
<comment type="caution">
    <text evidence="1">The sequence shown here is derived from an EMBL/GenBank/DDBJ whole genome shotgun (WGS) entry which is preliminary data.</text>
</comment>
<dbReference type="Pfam" id="PF04336">
    <property type="entry name" value="ACP_PD"/>
    <property type="match status" value="1"/>
</dbReference>